<name>A0A4P7BEK5_9BURK</name>
<evidence type="ECO:0000313" key="4">
    <source>
        <dbReference type="Proteomes" id="UP000619512"/>
    </source>
</evidence>
<proteinExistence type="predicted"/>
<dbReference type="AlphaFoldDB" id="A0A4P7BEK5"/>
<protein>
    <submittedName>
        <fullName evidence="1">Uncharacterized protein</fullName>
    </submittedName>
</protein>
<reference evidence="1" key="1">
    <citation type="journal article" date="2014" name="Int. J. Syst. Evol. Microbiol.">
        <title>Complete genome sequence of Corynebacterium casei LMG S-19264T (=DSM 44701T), isolated from a smear-ripened cheese.</title>
        <authorList>
            <consortium name="US DOE Joint Genome Institute (JGI-PGF)"/>
            <person name="Walter F."/>
            <person name="Albersmeier A."/>
            <person name="Kalinowski J."/>
            <person name="Ruckert C."/>
        </authorList>
    </citation>
    <scope>NUCLEOTIDE SEQUENCE</scope>
    <source>
        <strain evidence="1">KCTC 12344</strain>
    </source>
</reference>
<accession>A0A4P7BEK5</accession>
<dbReference type="RefSeq" id="WP_134384832.1">
    <property type="nucleotide sequence ID" value="NZ_BMWW01000001.1"/>
</dbReference>
<organism evidence="1 4">
    <name type="scientific">Pseudoduganella plicata</name>
    <dbReference type="NCBI Taxonomy" id="321984"/>
    <lineage>
        <taxon>Bacteria</taxon>
        <taxon>Pseudomonadati</taxon>
        <taxon>Pseudomonadota</taxon>
        <taxon>Betaproteobacteria</taxon>
        <taxon>Burkholderiales</taxon>
        <taxon>Oxalobacteraceae</taxon>
        <taxon>Telluria group</taxon>
        <taxon>Pseudoduganella</taxon>
    </lineage>
</organism>
<dbReference type="EMBL" id="BMWW01000001">
    <property type="protein sequence ID" value="GGY74440.1"/>
    <property type="molecule type" value="Genomic_DNA"/>
</dbReference>
<reference evidence="1" key="3">
    <citation type="submission" date="2022-12" db="EMBL/GenBank/DDBJ databases">
        <authorList>
            <person name="Sun Q."/>
            <person name="Kim S."/>
        </authorList>
    </citation>
    <scope>NUCLEOTIDE SEQUENCE</scope>
    <source>
        <strain evidence="1">KCTC 12344</strain>
    </source>
</reference>
<reference evidence="2 3" key="2">
    <citation type="submission" date="2019-03" db="EMBL/GenBank/DDBJ databases">
        <title>Draft Genome Sequences of Six Type Strains of the Genus Massilia.</title>
        <authorList>
            <person name="Miess H."/>
            <person name="Frediansyhah A."/>
            <person name="Gross H."/>
        </authorList>
    </citation>
    <scope>NUCLEOTIDE SEQUENCE [LARGE SCALE GENOMIC DNA]</scope>
    <source>
        <strain evidence="2 3">DSM 17505</strain>
    </source>
</reference>
<gene>
    <name evidence="2" type="ORF">E1742_10560</name>
    <name evidence="1" type="ORF">GCM10007388_03570</name>
</gene>
<dbReference type="Proteomes" id="UP000619512">
    <property type="component" value="Unassembled WGS sequence"/>
</dbReference>
<evidence type="ECO:0000313" key="1">
    <source>
        <dbReference type="EMBL" id="GGY74440.1"/>
    </source>
</evidence>
<dbReference type="EMBL" id="CP038026">
    <property type="protein sequence ID" value="QBQ36552.1"/>
    <property type="molecule type" value="Genomic_DNA"/>
</dbReference>
<sequence>MTYSSSNPPKGSYIKSVRNIQITLVAQAKDGSALAGNLSVVLPDHDNYQIACQNGALQIVPAAGGTANVLPAGSYLDACQNPRVLLGCDARRIDGTYVRASIDVTDLKDPDIENCDGILVDDNALDAALDQVKRLLPQHAEAIDAREQDIKSYMLGTYTPDRAAAGVGAPTAPAPVRAGGAPAAEQQAGTSSCTTSCIVLFVDVVISLLSYRAFSRAQLQAIAASEEVLAALRGMEQGVVEDLARQLMHPADVYSVAKAIAHAFTSLANPDLIKAIVVAAAEQLSWFDMVKFSAVLIAESVSLFTPAGPEVVLAKAVILAASLEGLGEDAYHVVQDCALS</sequence>
<dbReference type="Proteomes" id="UP000294359">
    <property type="component" value="Chromosome"/>
</dbReference>
<evidence type="ECO:0000313" key="3">
    <source>
        <dbReference type="Proteomes" id="UP000294359"/>
    </source>
</evidence>
<keyword evidence="3" id="KW-1185">Reference proteome</keyword>
<evidence type="ECO:0000313" key="2">
    <source>
        <dbReference type="EMBL" id="QBQ36552.1"/>
    </source>
</evidence>